<gene>
    <name evidence="4" type="ORF">DKT75_01770</name>
</gene>
<dbReference type="RefSeq" id="WP_109821723.1">
    <property type="nucleotide sequence ID" value="NZ_QGKL01000009.1"/>
</dbReference>
<accession>A0A317CL54</accession>
<reference evidence="4 5" key="1">
    <citation type="submission" date="2018-05" db="EMBL/GenBank/DDBJ databases">
        <title>Leucothrix arctica sp. nov., isolated from Arctic seawater.</title>
        <authorList>
            <person name="Choi A."/>
            <person name="Baek K."/>
        </authorList>
    </citation>
    <scope>NUCLEOTIDE SEQUENCE [LARGE SCALE GENOMIC DNA]</scope>
    <source>
        <strain evidence="4 5">IMCC9719</strain>
    </source>
</reference>
<keyword evidence="3" id="KW-0472">Membrane</keyword>
<protein>
    <recommendedName>
        <fullName evidence="6">J domain-containing protein</fullName>
    </recommendedName>
</protein>
<name>A0A317CL54_9GAMM</name>
<dbReference type="OrthoDB" id="5622104at2"/>
<organism evidence="4 5">
    <name type="scientific">Leucothrix arctica</name>
    <dbReference type="NCBI Taxonomy" id="1481894"/>
    <lineage>
        <taxon>Bacteria</taxon>
        <taxon>Pseudomonadati</taxon>
        <taxon>Pseudomonadota</taxon>
        <taxon>Gammaproteobacteria</taxon>
        <taxon>Thiotrichales</taxon>
        <taxon>Thiotrichaceae</taxon>
        <taxon>Leucothrix</taxon>
    </lineage>
</organism>
<sequence>MKKSAIQFALYLHAHPHTGLEQWKLMRALPQGMSELLQVTSSSKKRQALADTSGIEDSVMREALHSFLRLVLADHNTSPYRGLATREQASLETCKKHKKLLRNIFHPDRFPDEYCHEVMQQVQHSYDQIEGLQKIKPIETQSDSESSQISRKESYRTSKPDFVIDHAPRYSSSYNKPYEKKQINYVLVAGVAGIALLGVLIMLVVPSGPQSIVRQNVVSISNDSPTQTEQFTLASSVSSKFPSQSVEPSDDAQASRIQALLNEFELALEGDLIAELKASNIASQSSKQIIDLFLSAKNKKVFLHDFSWKATPSGFYGEGEFLTRFEFHDRQQWITRRGKSSITLSDENSKLLIKQFHFEDNLH</sequence>
<feature type="compositionally biased region" description="Polar residues" evidence="2">
    <location>
        <begin position="139"/>
        <end position="149"/>
    </location>
</feature>
<proteinExistence type="predicted"/>
<dbReference type="Proteomes" id="UP000245506">
    <property type="component" value="Unassembled WGS sequence"/>
</dbReference>
<feature type="transmembrane region" description="Helical" evidence="3">
    <location>
        <begin position="183"/>
        <end position="205"/>
    </location>
</feature>
<evidence type="ECO:0000313" key="4">
    <source>
        <dbReference type="EMBL" id="PWQ98917.1"/>
    </source>
</evidence>
<keyword evidence="5" id="KW-1185">Reference proteome</keyword>
<evidence type="ECO:0000313" key="5">
    <source>
        <dbReference type="Proteomes" id="UP000245506"/>
    </source>
</evidence>
<feature type="region of interest" description="Disordered" evidence="2">
    <location>
        <begin position="135"/>
        <end position="156"/>
    </location>
</feature>
<keyword evidence="3" id="KW-1133">Transmembrane helix</keyword>
<evidence type="ECO:0000256" key="2">
    <source>
        <dbReference type="SAM" id="MobiDB-lite"/>
    </source>
</evidence>
<comment type="caution">
    <text evidence="4">The sequence shown here is derived from an EMBL/GenBank/DDBJ whole genome shotgun (WGS) entry which is preliminary data.</text>
</comment>
<keyword evidence="1" id="KW-0143">Chaperone</keyword>
<dbReference type="SUPFAM" id="SSF46565">
    <property type="entry name" value="Chaperone J-domain"/>
    <property type="match status" value="1"/>
</dbReference>
<evidence type="ECO:0008006" key="6">
    <source>
        <dbReference type="Google" id="ProtNLM"/>
    </source>
</evidence>
<dbReference type="EMBL" id="QGKL01000009">
    <property type="protein sequence ID" value="PWQ98917.1"/>
    <property type="molecule type" value="Genomic_DNA"/>
</dbReference>
<evidence type="ECO:0000256" key="1">
    <source>
        <dbReference type="ARBA" id="ARBA00023186"/>
    </source>
</evidence>
<dbReference type="AlphaFoldDB" id="A0A317CL54"/>
<keyword evidence="3" id="KW-0812">Transmembrane</keyword>
<evidence type="ECO:0000256" key="3">
    <source>
        <dbReference type="SAM" id="Phobius"/>
    </source>
</evidence>
<dbReference type="InterPro" id="IPR036869">
    <property type="entry name" value="J_dom_sf"/>
</dbReference>